<dbReference type="Proteomes" id="UP001489719">
    <property type="component" value="Unassembled WGS sequence"/>
</dbReference>
<proteinExistence type="predicted"/>
<keyword evidence="2" id="KW-1185">Reference proteome</keyword>
<protein>
    <submittedName>
        <fullName evidence="1">Uncharacterized protein</fullName>
    </submittedName>
</protein>
<comment type="caution">
    <text evidence="1">The sequence shown here is derived from an EMBL/GenBank/DDBJ whole genome shotgun (WGS) entry which is preliminary data.</text>
</comment>
<gene>
    <name evidence="1" type="ORF">V1517DRAFT_342492</name>
</gene>
<dbReference type="EMBL" id="MU970034">
    <property type="protein sequence ID" value="KAK9326318.1"/>
    <property type="molecule type" value="Genomic_DNA"/>
</dbReference>
<organism evidence="1 2">
    <name type="scientific">Lipomyces orientalis</name>
    <dbReference type="NCBI Taxonomy" id="1233043"/>
    <lineage>
        <taxon>Eukaryota</taxon>
        <taxon>Fungi</taxon>
        <taxon>Dikarya</taxon>
        <taxon>Ascomycota</taxon>
        <taxon>Saccharomycotina</taxon>
        <taxon>Lipomycetes</taxon>
        <taxon>Lipomycetales</taxon>
        <taxon>Lipomycetaceae</taxon>
        <taxon>Lipomyces</taxon>
    </lineage>
</organism>
<name>A0ACC3U1F2_9ASCO</name>
<evidence type="ECO:0000313" key="1">
    <source>
        <dbReference type="EMBL" id="KAK9326318.1"/>
    </source>
</evidence>
<sequence length="3292" mass="371516">MLEGLVASLLNRFLGAYVKNFDPKQLNIGIWSGDVKLRKLELKREALDKFRLPIDVVEGHLGELTLQIPWSNLKNKPVKIFIENVYLLAIPKANQEYDEAEEERRKQMLKLERLEDAELLLQAQPSTMTAEEQKKNQSFTESLVTKIIDNLQITVKNIHFRYEDTISAPGHPFALGITLAEFSAVSADGAWNPIFIQDNVLTTHKLSKLENLAMYWNTDSEMLSERSELQSILDAFSTLIPHDKILSGKAPPHQYVLKPVSGQGRITLHKGSTSSIANSKAELFFDEIGFVLDEFQYRDALMMVDLFHFYIRTEQFKNLRPKVSVEEDPKQWFRFAGNVVLREIHEKRRQWSWAFFKERRDDRKRYIELYKIKVLAEPANPLTSTRADELKALEWKLSLEDIRFYRTLAKSQLRKERRKPKMITGAKPADANQQAPAQRGWWDWAWGSTPANPEPTSRPSSPTKELGEDSAVMTDQQRKELYDAIEWDEERKPSADVLELPRDAVKLQLKVSLTMGSFALKNDPHGAATEILKLLFDTFSMNFLQRPDSFLVDLSLQELKVHDGTTQGSLYPDIVRSKAARPGIGHSHLLDIEPAEHDGQPENNPVFFLTFENNPLDESADSRLTLKMGSMEIYYNKTFIEEIVQFFKPPKTHMESFGALLYAAGATVEGITNQTRAGLEYALQEHKTLNAKLDLQAPLLILPSSVIEHDAPCLVLDAGHISMVSNLVDKSTIREVQNKQSSQYREDDYKALMALMYDKFELNLESTQVLVGPSVEETIDQLYSTSNTVKHFHIVDRINMTLLVEISILPNASNLTKFRVSGHLPVLHASMSDVKYKILMHLINSSIPNLSFSDSDADSRIEELEMDFGSPALPKTPRESGNSSQPSRPSAFTFRSQPELERVVEINDFIDADDDDDDDDDTFVEAEEGSSDSVVKSDNRRSRNRSADVSYEQRTFEFNFTVDRVQGSLYRGGPVAGGMSREIDDDFSKSHLLVDVILDHFELMFYSRAFDMHAEVILGKLNVEDRIEENPNPEFGRLISSDSYYDTKTSQTDLVSKESNLFHIKYSKVAKESPEYLTVFEGIDQNIEVSISTLKFVITRKSILTLLDFLASTFSSPNDVDDEDQIIEVDESSDSETEIASTVHSSSTPDKMKLKLNLSSIVLVLNDDGVRLATVRFDQADVGIFSMGKTMRVGARLGNFTLHDHMSDEFGESLSNQLVSIQGEELADFRYETFDPSSFTVAYPGYNASVYFRSGSIKVNFVDESVKRILQFLAKFAEMKTLYDSAREVAVNQASQMKDPDKIRFDVIVRTPILVFSRDCPFDNPENCTNVRTDVVTVHLGEMYIQNTFSTLENGVTGRSTPVNKIHAGIRQTRITSLFHFPEDVVQELQMIENLDITFKMVYVEHTPGVDRPALEIVGSMSDVNLILTESQYIFFISLMKSFSSTFQAPPPQQDEAAANMRRAAASNAKDIEAHTRPRVHSKASGTKAAVGSAKEEKSSKIASADELFTKMDFVFRLQTLALELFNDTDGETITSTPASLSKFALTGTDTKMRMKSDDSIEAEFHIKSFTIYDSRQSQKNKFRKIVPPIQHDGYQFMASISAIRNDSGAQDVTAILSIDSPRFIFAIDYIFALKAYFLDSLQTEDDDVNRDFDELTDSDSTLVERSSDNRDVTTGNEESAVANIGTVSLDVDETPALNISFRVNVVDASVILIANPLTPSSEAIVLRIKEIMMAQQNVFTLITRQVGIYLCRMDVFEENRLRILDDFNLILSIDNNSGGIQHKTSINIGVDSLVLRLSLRDILLALSIVHRAAELSPEQRKPIQKRSYSRFSSNKRLKLQARRSNKSAYSSSRALVSGDNHSDQRGKTETAGTYSALLRNEELTADFDGLRLVLIGGVHELPLLDMCIKQFPFHFRNWSTEMDADTSVEMFINVYNYSKSAWEPLMEPWYLGFHMTRTVEPENLSINLNSRKTLELTVTSQTIAMLSNSIEMMSGDSDLLSRPPDANAPYRIKNQTGYTLQVWVDNVDNTDYAMAKEIADGEEVPWRFDDWRKLRENLNEDSQHGTVGVRLKDTNFDAVTRIQANKEGEALYVLQPKTMKVAHRLICEVKLREDKVKHITFRSAMLVENNTQIPIDMLVGDPNVTNTKIMTIVPGESQAVPIEQLFDQTFKIRPGVGLGFQWCEETLYWRTFMQKYSPYLTCKSEVDNGQDDPAFYFQIHAIYDISEPLTRLYPHMRIRISAPIEVQNLLPYDFTYKIYDKNIRQEWSNFLRKGLLSPIHVVKLSHLLLLSVHMKDSGFERTDFAVINSRIQDEFQRENSFATRHQDGQKLHLRLHYYTIPESGGAFRVSIYSPYIILNKTGMDIQIKAGSVIASSKFSSEEIEGDASKKRAIPKMFSYVSDDRSNRASLRVGDSMWSRPQSFEAIGGNTDAVITSNDRNREIHVGIHVSEGQGKYKMTKIVSISPRFILKNKLSEDLNIREPGSSMIMAIKAGEVLPLHFMQQVPEKQLTLSFPMTGAPWSAPFNISDLGRTHVKVVKPGEGQKLVKIEILIEQATIFLHIDVQTSNWPYSIRNFSNTEFTFYQANPYITYDDDEDMTYLNNSKRFRPIVYRLPRKSVMPYAWDYPAASQKELVICAHGAERHVPLAEIGNLVPMKLPVMQNGQSVTIDINVVADGPIQTLVLSDYDPSRSLYKPKYNMSQSSFSSSTGSTSSLGGFEVVEDDGDITFRAVVNLEGIGISLINTRMQELCYITFRGFEVKYNESAIYQTLSTKLKWMQIDNELFGGIYPIILYPSVLPQTAKEMENHPTLSASITRVKDDSHGVLYVKYATILLQQMTVEIDEDFLFALLDFSKVPGASWTTSVEDKLCDEELNVPEPGQSPAGRDVYFEVLHIQPAQMDLSFVRTERVNVEDKTSSQNAIMFFLNILTMAIGNINDAPVQLNALVLENARVSLPMLAQLMATHYGQQFLFQVHNILGSADFLGNPVGLFNNLSSGVMDIFYEPYQGFIMTDRPQELGIGLAKGGLSFLKKSVFGVSDSIAKVTGSISKGLAVATLDKQFQDRRRISRVRNRPKHALYGVTAGANSFVEGLASGISGIALAPMKGASEEGAAGFFKGLGKGLVGLPTKTAIGLFDLASNVSEGIRNTTTVFDAQGIDRVRLPRFIGRDKVVKPYNQREAIGQAWLKQLNEGDYFNEEYVAHMSLPGEELVVIVTYTRILLMHTRRMTAQWDVQFDKLQTVSMEKGGIALILWGGIQGPFIPIADDSARQFVYNKIGVAVEEYNQYRQAQL</sequence>
<evidence type="ECO:0000313" key="2">
    <source>
        <dbReference type="Proteomes" id="UP001489719"/>
    </source>
</evidence>
<reference evidence="2" key="1">
    <citation type="journal article" date="2024" name="Front. Bioeng. Biotechnol.">
        <title>Genome-scale model development and genomic sequencing of the oleaginous clade Lipomyces.</title>
        <authorList>
            <person name="Czajka J.J."/>
            <person name="Han Y."/>
            <person name="Kim J."/>
            <person name="Mondo S.J."/>
            <person name="Hofstad B.A."/>
            <person name="Robles A."/>
            <person name="Haridas S."/>
            <person name="Riley R."/>
            <person name="LaButti K."/>
            <person name="Pangilinan J."/>
            <person name="Andreopoulos W."/>
            <person name="Lipzen A."/>
            <person name="Yan J."/>
            <person name="Wang M."/>
            <person name="Ng V."/>
            <person name="Grigoriev I.V."/>
            <person name="Spatafora J.W."/>
            <person name="Magnuson J.K."/>
            <person name="Baker S.E."/>
            <person name="Pomraning K.R."/>
        </authorList>
    </citation>
    <scope>NUCLEOTIDE SEQUENCE [LARGE SCALE GENOMIC DNA]</scope>
    <source>
        <strain evidence="2">CBS 10300</strain>
    </source>
</reference>
<accession>A0ACC3U1F2</accession>